<evidence type="ECO:0000313" key="3">
    <source>
        <dbReference type="Proteomes" id="UP000184499"/>
    </source>
</evidence>
<keyword evidence="3" id="KW-1185">Reference proteome</keyword>
<dbReference type="Proteomes" id="UP000184499">
    <property type="component" value="Unassembled WGS sequence"/>
</dbReference>
<dbReference type="GeneID" id="93578582"/>
<accession>A0A1L9UUS5</accession>
<name>A0A1L9UUS5_ASPBC</name>
<proteinExistence type="predicted"/>
<keyword evidence="1" id="KW-0812">Transmembrane</keyword>
<dbReference type="AlphaFoldDB" id="A0A1L9UUS5"/>
<gene>
    <name evidence="2" type="ORF">ASPBRDRAFT_484724</name>
</gene>
<keyword evidence="1" id="KW-1133">Transmembrane helix</keyword>
<organism evidence="2 3">
    <name type="scientific">Aspergillus brasiliensis (strain CBS 101740 / IMI 381727 / IBT 21946)</name>
    <dbReference type="NCBI Taxonomy" id="767769"/>
    <lineage>
        <taxon>Eukaryota</taxon>
        <taxon>Fungi</taxon>
        <taxon>Dikarya</taxon>
        <taxon>Ascomycota</taxon>
        <taxon>Pezizomycotina</taxon>
        <taxon>Eurotiomycetes</taxon>
        <taxon>Eurotiomycetidae</taxon>
        <taxon>Eurotiales</taxon>
        <taxon>Aspergillaceae</taxon>
        <taxon>Aspergillus</taxon>
        <taxon>Aspergillus subgen. Circumdati</taxon>
    </lineage>
</organism>
<evidence type="ECO:0000256" key="1">
    <source>
        <dbReference type="SAM" id="Phobius"/>
    </source>
</evidence>
<feature type="transmembrane region" description="Helical" evidence="1">
    <location>
        <begin position="96"/>
        <end position="113"/>
    </location>
</feature>
<keyword evidence="1" id="KW-0472">Membrane</keyword>
<dbReference type="RefSeq" id="XP_067482617.1">
    <property type="nucleotide sequence ID" value="XM_067626094.1"/>
</dbReference>
<protein>
    <submittedName>
        <fullName evidence="2">Uncharacterized protein</fullName>
    </submittedName>
</protein>
<dbReference type="EMBL" id="KV878681">
    <property type="protein sequence ID" value="OJJ75370.1"/>
    <property type="molecule type" value="Genomic_DNA"/>
</dbReference>
<evidence type="ECO:0000313" key="2">
    <source>
        <dbReference type="EMBL" id="OJJ75370.1"/>
    </source>
</evidence>
<sequence length="127" mass="13933">MKGSRSGHVSSACRSDPTLATLQAINHRSCYLPPSCRALLLFGPPLGPTRWNNNLDYPPGYSGSTGARLLLVSQSAVVASLPVLQMPRYVIGKVRFLVATISPLFFFFLHFLFSSQSYFTRGISSYS</sequence>
<reference evidence="3" key="1">
    <citation type="journal article" date="2017" name="Genome Biol.">
        <title>Comparative genomics reveals high biological diversity and specific adaptations in the industrially and medically important fungal genus Aspergillus.</title>
        <authorList>
            <person name="de Vries R.P."/>
            <person name="Riley R."/>
            <person name="Wiebenga A."/>
            <person name="Aguilar-Osorio G."/>
            <person name="Amillis S."/>
            <person name="Uchima C.A."/>
            <person name="Anderluh G."/>
            <person name="Asadollahi M."/>
            <person name="Askin M."/>
            <person name="Barry K."/>
            <person name="Battaglia E."/>
            <person name="Bayram O."/>
            <person name="Benocci T."/>
            <person name="Braus-Stromeyer S.A."/>
            <person name="Caldana C."/>
            <person name="Canovas D."/>
            <person name="Cerqueira G.C."/>
            <person name="Chen F."/>
            <person name="Chen W."/>
            <person name="Choi C."/>
            <person name="Clum A."/>
            <person name="Dos Santos R.A."/>
            <person name="Damasio A.R."/>
            <person name="Diallinas G."/>
            <person name="Emri T."/>
            <person name="Fekete E."/>
            <person name="Flipphi M."/>
            <person name="Freyberg S."/>
            <person name="Gallo A."/>
            <person name="Gournas C."/>
            <person name="Habgood R."/>
            <person name="Hainaut M."/>
            <person name="Harispe M.L."/>
            <person name="Henrissat B."/>
            <person name="Hilden K.S."/>
            <person name="Hope R."/>
            <person name="Hossain A."/>
            <person name="Karabika E."/>
            <person name="Karaffa L."/>
            <person name="Karanyi Z."/>
            <person name="Krasevec N."/>
            <person name="Kuo A."/>
            <person name="Kusch H."/>
            <person name="LaButti K."/>
            <person name="Lagendijk E.L."/>
            <person name="Lapidus A."/>
            <person name="Levasseur A."/>
            <person name="Lindquist E."/>
            <person name="Lipzen A."/>
            <person name="Logrieco A.F."/>
            <person name="MacCabe A."/>
            <person name="Maekelae M.R."/>
            <person name="Malavazi I."/>
            <person name="Melin P."/>
            <person name="Meyer V."/>
            <person name="Mielnichuk N."/>
            <person name="Miskei M."/>
            <person name="Molnar A.P."/>
            <person name="Mule G."/>
            <person name="Ngan C.Y."/>
            <person name="Orejas M."/>
            <person name="Orosz E."/>
            <person name="Ouedraogo J.P."/>
            <person name="Overkamp K.M."/>
            <person name="Park H.-S."/>
            <person name="Perrone G."/>
            <person name="Piumi F."/>
            <person name="Punt P.J."/>
            <person name="Ram A.F."/>
            <person name="Ramon A."/>
            <person name="Rauscher S."/>
            <person name="Record E."/>
            <person name="Riano-Pachon D.M."/>
            <person name="Robert V."/>
            <person name="Roehrig J."/>
            <person name="Ruller R."/>
            <person name="Salamov A."/>
            <person name="Salih N.S."/>
            <person name="Samson R.A."/>
            <person name="Sandor E."/>
            <person name="Sanguinetti M."/>
            <person name="Schuetze T."/>
            <person name="Sepcic K."/>
            <person name="Shelest E."/>
            <person name="Sherlock G."/>
            <person name="Sophianopoulou V."/>
            <person name="Squina F.M."/>
            <person name="Sun H."/>
            <person name="Susca A."/>
            <person name="Todd R.B."/>
            <person name="Tsang A."/>
            <person name="Unkles S.E."/>
            <person name="van de Wiele N."/>
            <person name="van Rossen-Uffink D."/>
            <person name="Oliveira J.V."/>
            <person name="Vesth T.C."/>
            <person name="Visser J."/>
            <person name="Yu J.-H."/>
            <person name="Zhou M."/>
            <person name="Andersen M.R."/>
            <person name="Archer D.B."/>
            <person name="Baker S.E."/>
            <person name="Benoit I."/>
            <person name="Brakhage A.A."/>
            <person name="Braus G.H."/>
            <person name="Fischer R."/>
            <person name="Frisvad J.C."/>
            <person name="Goldman G.H."/>
            <person name="Houbraken J."/>
            <person name="Oakley B."/>
            <person name="Pocsi I."/>
            <person name="Scazzocchio C."/>
            <person name="Seiboth B."/>
            <person name="vanKuyk P.A."/>
            <person name="Wortman J."/>
            <person name="Dyer P.S."/>
            <person name="Grigoriev I.V."/>
        </authorList>
    </citation>
    <scope>NUCLEOTIDE SEQUENCE [LARGE SCALE GENOMIC DNA]</scope>
    <source>
        <strain evidence="3">CBS 101740 / IMI 381727 / IBT 21946</strain>
    </source>
</reference>
<dbReference type="VEuPathDB" id="FungiDB:ASPBRDRAFT_484724"/>